<dbReference type="GO" id="GO:0016740">
    <property type="term" value="F:transferase activity"/>
    <property type="evidence" value="ECO:0007669"/>
    <property type="project" value="UniProtKB-KW"/>
</dbReference>
<dbReference type="Pfam" id="PF00535">
    <property type="entry name" value="Glycos_transf_2"/>
    <property type="match status" value="2"/>
</dbReference>
<dbReference type="Gene3D" id="3.90.550.10">
    <property type="entry name" value="Spore Coat Polysaccharide Biosynthesis Protein SpsA, Chain A"/>
    <property type="match status" value="2"/>
</dbReference>
<evidence type="ECO:0000256" key="4">
    <source>
        <dbReference type="ARBA" id="ARBA00022679"/>
    </source>
</evidence>
<dbReference type="InterPro" id="IPR055259">
    <property type="entry name" value="YkvP/CgeB_Glyco_trans-like"/>
</dbReference>
<organism evidence="8 9">
    <name type="scientific">Nocardioides panzhihuensis</name>
    <dbReference type="NCBI Taxonomy" id="860243"/>
    <lineage>
        <taxon>Bacteria</taxon>
        <taxon>Bacillati</taxon>
        <taxon>Actinomycetota</taxon>
        <taxon>Actinomycetes</taxon>
        <taxon>Propionibacteriales</taxon>
        <taxon>Nocardioidaceae</taxon>
        <taxon>Nocardioides</taxon>
    </lineage>
</organism>
<dbReference type="Proteomes" id="UP000564496">
    <property type="component" value="Unassembled WGS sequence"/>
</dbReference>
<dbReference type="AlphaFoldDB" id="A0A7Z0DJA2"/>
<dbReference type="Pfam" id="PF13524">
    <property type="entry name" value="Glyco_trans_1_2"/>
    <property type="match status" value="1"/>
</dbReference>
<keyword evidence="9" id="KW-1185">Reference proteome</keyword>
<dbReference type="InterPro" id="IPR001173">
    <property type="entry name" value="Glyco_trans_2-like"/>
</dbReference>
<keyword evidence="3" id="KW-0328">Glycosyltransferase</keyword>
<dbReference type="PANTHER" id="PTHR43179">
    <property type="entry name" value="RHAMNOSYLTRANSFERASE WBBL"/>
    <property type="match status" value="1"/>
</dbReference>
<evidence type="ECO:0000256" key="5">
    <source>
        <dbReference type="SAM" id="MobiDB-lite"/>
    </source>
</evidence>
<name>A0A7Z0DJA2_9ACTN</name>
<evidence type="ECO:0000256" key="1">
    <source>
        <dbReference type="ARBA" id="ARBA00004776"/>
    </source>
</evidence>
<comment type="pathway">
    <text evidence="1">Cell wall biogenesis; cell wall polysaccharide biosynthesis.</text>
</comment>
<dbReference type="InterPro" id="IPR029044">
    <property type="entry name" value="Nucleotide-diphossugar_trans"/>
</dbReference>
<evidence type="ECO:0000259" key="7">
    <source>
        <dbReference type="Pfam" id="PF13524"/>
    </source>
</evidence>
<evidence type="ECO:0000256" key="3">
    <source>
        <dbReference type="ARBA" id="ARBA00022676"/>
    </source>
</evidence>
<evidence type="ECO:0000313" key="8">
    <source>
        <dbReference type="EMBL" id="NYI76321.1"/>
    </source>
</evidence>
<dbReference type="SUPFAM" id="SSF53448">
    <property type="entry name" value="Nucleotide-diphospho-sugar transferases"/>
    <property type="match status" value="2"/>
</dbReference>
<sequence length="1053" mass="115863">MDEELKRIARGGLRRGRDLARKVYNDSPLYSRADDVRLLVDCPLFDHEWYAQQVGERLDRKRAARHYLEQDPAKPLAQPSPLFDPEFFVARLTPRLRKQMGDQDPFLYWLRAELWLQPTHPLFDTDGYTERRKTESFYGGAIGHYVDRGARNGRRANDWLEQVDGRFPDLRDWIRDRRAEWQARQGGGPQTWRPAIDRGTATPAGRVPVGTVSVIVDLGASDELARATLESVAAQSGVSTEIIVIDRGLTPSAADSVADLVPGARVVPGDPDRGEPGVAAAFAQVSGDFVAYVAGGDVWNPGRLARLASVAESAGRPLVADVLERPWQPEQRFAVDVPPLSPGPDVPGPLMRVLLSRLLISASLLNEVGGPRAGIGVGWAYDLALRLTTKADVEVVPEVGVERRQGINPRRRRQDRLPLDPFDLESWEDVVRNRAFVDWAALAERAPDPDVVSVVIPTYDDSLLTVGAVEAVLEHGAGAKRLEIVVWDNGSSARVSAVLDSLPLRFPEVKVVHSTVNHNFALGNNFAVPYVTGETVVFLNNDTTALAGWLEPLVDALADPEVLAAQPLLLYPSGSVQSAGVVFPPYGGLPYNMLAEYPSEDAAGLAGHRFSALTGAALAMRYRDVVALQGFDPIFTNGMEDVDLCHRLAALRPGSFRVVTTAEVVHHESKSKGRFARAPRNRLIYLDRWAGRVEPRDDVAAWASCGYQVVGRATAGEPTGPAKTYAATRPILAPMPRASIVEGIPQLRWSIKISAPGAPEGERWGDTHFARALARSLRKLGQSAVVDHHYEWERPSALDDDVVLTLRGLSRYFPAPDGRINIGWVISHPDAVTRAEAAGFDRLLAAGPAWAERMSAQWGIRIDPLLQATDPELFNPDRTLPDSGHAVLFVGTSRDVERPIIHDAVAAGLPLSVYGHGWEPYIPRHYVKAQHMPNVRLGAEYRAAGVVLNDHWADMRDYGFISNRLFDAVASGARVISDDVVGLRDVFGDTVQVYETPEDLVKWSSMPDPSVVFGTDEHIRAEAARIHRDHGFDARARTLLDIALEERTRRDRL</sequence>
<dbReference type="RefSeq" id="WP_179656977.1">
    <property type="nucleotide sequence ID" value="NZ_JACBZR010000001.1"/>
</dbReference>
<dbReference type="PANTHER" id="PTHR43179:SF12">
    <property type="entry name" value="GALACTOFURANOSYLTRANSFERASE GLFT2"/>
    <property type="match status" value="1"/>
</dbReference>
<comment type="caution">
    <text evidence="8">The sequence shown here is derived from an EMBL/GenBank/DDBJ whole genome shotgun (WGS) entry which is preliminary data.</text>
</comment>
<feature type="domain" description="Glycosyltransferase 2-like" evidence="6">
    <location>
        <begin position="453"/>
        <end position="566"/>
    </location>
</feature>
<evidence type="ECO:0000256" key="2">
    <source>
        <dbReference type="ARBA" id="ARBA00006739"/>
    </source>
</evidence>
<feature type="domain" description="Glycosyltransferase 2-like" evidence="6">
    <location>
        <begin position="225"/>
        <end position="316"/>
    </location>
</feature>
<reference evidence="8 9" key="1">
    <citation type="submission" date="2020-07" db="EMBL/GenBank/DDBJ databases">
        <title>Sequencing the genomes of 1000 actinobacteria strains.</title>
        <authorList>
            <person name="Klenk H.-P."/>
        </authorList>
    </citation>
    <scope>NUCLEOTIDE SEQUENCE [LARGE SCALE GENOMIC DNA]</scope>
    <source>
        <strain evidence="8 9">DSM 26487</strain>
    </source>
</reference>
<comment type="similarity">
    <text evidence="2">Belongs to the glycosyltransferase 2 family.</text>
</comment>
<gene>
    <name evidence="8" type="ORF">BJ988_000969</name>
</gene>
<dbReference type="EMBL" id="JACBZR010000001">
    <property type="protein sequence ID" value="NYI76321.1"/>
    <property type="molecule type" value="Genomic_DNA"/>
</dbReference>
<keyword evidence="4 8" id="KW-0808">Transferase</keyword>
<proteinExistence type="inferred from homology"/>
<evidence type="ECO:0000259" key="6">
    <source>
        <dbReference type="Pfam" id="PF00535"/>
    </source>
</evidence>
<protein>
    <submittedName>
        <fullName evidence="8">GT2 family glycosyltransferase</fullName>
    </submittedName>
</protein>
<feature type="region of interest" description="Disordered" evidence="5">
    <location>
        <begin position="182"/>
        <end position="203"/>
    </location>
</feature>
<dbReference type="CDD" id="cd00761">
    <property type="entry name" value="Glyco_tranf_GTA_type"/>
    <property type="match status" value="1"/>
</dbReference>
<feature type="domain" description="Spore protein YkvP/CgeB glycosyl transferase-like" evidence="7">
    <location>
        <begin position="904"/>
        <end position="1041"/>
    </location>
</feature>
<evidence type="ECO:0000313" key="9">
    <source>
        <dbReference type="Proteomes" id="UP000564496"/>
    </source>
</evidence>
<accession>A0A7Z0DJA2</accession>